<dbReference type="PANTHER" id="PTHR31669:SF251">
    <property type="entry name" value="PROTEIN FAR1-RELATED SEQUENCE"/>
    <property type="match status" value="1"/>
</dbReference>
<name>A0A7J6I7L2_CANSA</name>
<dbReference type="InterPro" id="IPR031052">
    <property type="entry name" value="FHY3/FAR1"/>
</dbReference>
<feature type="region of interest" description="Disordered" evidence="3">
    <location>
        <begin position="208"/>
        <end position="256"/>
    </location>
</feature>
<dbReference type="Proteomes" id="UP000583929">
    <property type="component" value="Unassembled WGS sequence"/>
</dbReference>
<evidence type="ECO:0000259" key="4">
    <source>
        <dbReference type="PROSITE" id="PS50966"/>
    </source>
</evidence>
<feature type="domain" description="SWIM-type" evidence="4">
    <location>
        <begin position="86"/>
        <end position="122"/>
    </location>
</feature>
<keyword evidence="2" id="KW-0539">Nucleus</keyword>
<feature type="compositionally biased region" description="Basic and acidic residues" evidence="3">
    <location>
        <begin position="244"/>
        <end position="256"/>
    </location>
</feature>
<evidence type="ECO:0000313" key="6">
    <source>
        <dbReference type="EMBL" id="KAF4403031.1"/>
    </source>
</evidence>
<proteinExistence type="inferred from homology"/>
<dbReference type="GO" id="GO:0005634">
    <property type="term" value="C:nucleus"/>
    <property type="evidence" value="ECO:0007669"/>
    <property type="project" value="UniProtKB-SubCell"/>
</dbReference>
<comment type="similarity">
    <text evidence="2">Belongs to the FHY3/FAR1 family.</text>
</comment>
<evidence type="ECO:0000313" key="5">
    <source>
        <dbReference type="EMBL" id="KAF4394796.1"/>
    </source>
</evidence>
<protein>
    <recommendedName>
        <fullName evidence="2">Protein FAR1-RELATED SEQUENCE</fullName>
    </recommendedName>
</protein>
<feature type="region of interest" description="Disordered" evidence="3">
    <location>
        <begin position="273"/>
        <end position="323"/>
    </location>
</feature>
<gene>
    <name evidence="5" type="ORF">F8388_015702</name>
    <name evidence="6" type="ORF">G4B88_010483</name>
</gene>
<keyword evidence="2" id="KW-0862">Zinc</keyword>
<comment type="subcellular location">
    <subcellularLocation>
        <location evidence="2">Nucleus</location>
    </subcellularLocation>
</comment>
<dbReference type="GO" id="GO:0006355">
    <property type="term" value="P:regulation of DNA-templated transcription"/>
    <property type="evidence" value="ECO:0007669"/>
    <property type="project" value="UniProtKB-UniRule"/>
</dbReference>
<reference evidence="7 8" key="1">
    <citation type="journal article" date="2020" name="bioRxiv">
        <title>Sequence and annotation of 42 cannabis genomes reveals extensive copy number variation in cannabinoid synthesis and pathogen resistance genes.</title>
        <authorList>
            <person name="Mckernan K.J."/>
            <person name="Helbert Y."/>
            <person name="Kane L.T."/>
            <person name="Ebling H."/>
            <person name="Zhang L."/>
            <person name="Liu B."/>
            <person name="Eaton Z."/>
            <person name="Mclaughlin S."/>
            <person name="Kingan S."/>
            <person name="Baybayan P."/>
            <person name="Concepcion G."/>
            <person name="Jordan M."/>
            <person name="Riva A."/>
            <person name="Barbazuk W."/>
            <person name="Harkins T."/>
        </authorList>
    </citation>
    <scope>NUCLEOTIDE SEQUENCE [LARGE SCALE GENOMIC DNA]</scope>
    <source>
        <strain evidence="7 8">cv. Jamaican Lion 4</strain>
        <strain evidence="6">Father</strain>
        <strain evidence="5">Mother</strain>
        <tissue evidence="6">Leaf</tissue>
    </source>
</reference>
<dbReference type="GO" id="GO:0008270">
    <property type="term" value="F:zinc ion binding"/>
    <property type="evidence" value="ECO:0007669"/>
    <property type="project" value="UniProtKB-UniRule"/>
</dbReference>
<dbReference type="EMBL" id="JAATIP010000009">
    <property type="protein sequence ID" value="KAF4394796.1"/>
    <property type="molecule type" value="Genomic_DNA"/>
</dbReference>
<dbReference type="PROSITE" id="PS50966">
    <property type="entry name" value="ZF_SWIM"/>
    <property type="match status" value="1"/>
</dbReference>
<evidence type="ECO:0000256" key="1">
    <source>
        <dbReference type="PROSITE-ProRule" id="PRU00325"/>
    </source>
</evidence>
<dbReference type="GO" id="GO:0003676">
    <property type="term" value="F:nucleic acid binding"/>
    <property type="evidence" value="ECO:0007669"/>
    <property type="project" value="InterPro"/>
</dbReference>
<evidence type="ECO:0000256" key="2">
    <source>
        <dbReference type="RuleBase" id="RU367018"/>
    </source>
</evidence>
<dbReference type="InterPro" id="IPR007527">
    <property type="entry name" value="Znf_SWIM"/>
</dbReference>
<dbReference type="InterPro" id="IPR036875">
    <property type="entry name" value="Znf_CCHC_sf"/>
</dbReference>
<dbReference type="EMBL" id="JAATIQ010000006">
    <property type="protein sequence ID" value="KAF4403031.1"/>
    <property type="molecule type" value="Genomic_DNA"/>
</dbReference>
<evidence type="ECO:0000313" key="7">
    <source>
        <dbReference type="Proteomes" id="UP000525078"/>
    </source>
</evidence>
<feature type="compositionally biased region" description="Basic and acidic residues" evidence="3">
    <location>
        <begin position="208"/>
        <end position="221"/>
    </location>
</feature>
<comment type="caution">
    <text evidence="6">The sequence shown here is derived from an EMBL/GenBank/DDBJ whole genome shotgun (WGS) entry which is preliminary data.</text>
</comment>
<dbReference type="Proteomes" id="UP000525078">
    <property type="component" value="Unassembled WGS sequence"/>
</dbReference>
<dbReference type="PANTHER" id="PTHR31669">
    <property type="entry name" value="PROTEIN FAR1-RELATED SEQUENCE 10-RELATED"/>
    <property type="match status" value="1"/>
</dbReference>
<dbReference type="AlphaFoldDB" id="A0A7J6I7L2"/>
<keyword evidence="2" id="KW-0479">Metal-binding</keyword>
<evidence type="ECO:0000313" key="8">
    <source>
        <dbReference type="Proteomes" id="UP000583929"/>
    </source>
</evidence>
<comment type="function">
    <text evidence="2">Putative transcription activator involved in regulating light control of development.</text>
</comment>
<keyword evidence="8" id="KW-1185">Reference proteome</keyword>
<dbReference type="SUPFAM" id="SSF57756">
    <property type="entry name" value="Retrovirus zinc finger-like domains"/>
    <property type="match status" value="1"/>
</dbReference>
<organism evidence="6 8">
    <name type="scientific">Cannabis sativa</name>
    <name type="common">Hemp</name>
    <name type="synonym">Marijuana</name>
    <dbReference type="NCBI Taxonomy" id="3483"/>
    <lineage>
        <taxon>Eukaryota</taxon>
        <taxon>Viridiplantae</taxon>
        <taxon>Streptophyta</taxon>
        <taxon>Embryophyta</taxon>
        <taxon>Tracheophyta</taxon>
        <taxon>Spermatophyta</taxon>
        <taxon>Magnoliopsida</taxon>
        <taxon>eudicotyledons</taxon>
        <taxon>Gunneridae</taxon>
        <taxon>Pentapetalae</taxon>
        <taxon>rosids</taxon>
        <taxon>fabids</taxon>
        <taxon>Rosales</taxon>
        <taxon>Cannabaceae</taxon>
        <taxon>Cannabis</taxon>
    </lineage>
</organism>
<sequence>MISIAEIIREAQRTFISKFTTAQLPPFTDPVRPYYKNAAEIYTRDIYYKVVEQIKDERACVVFNPEDFGDHLLLSFNRFQHGQIRYKVQYYKINNHFSCDCLLFETDDYPCKHIWACMKYLNIMLIPPSLILKRWTNDAKLTTLTTSNEAGSTEQDELKQMARYDSLNSDTNLLNIYASTLDNSFAYVKNKIARLTAYCKDAFDQTSKQDEQASESSRGHQDNPNIVRDSVNVKTKGMGNQQGGRRDGNNNESGKKERECRICKGTGHNLLTCPQRPQTMHHKQIASSSRRASPLSHGGSIEHSQTSSFMYDDSTQDSLHSFK</sequence>
<accession>A0A7J6I7L2</accession>
<keyword evidence="1 2" id="KW-0863">Zinc-finger</keyword>
<evidence type="ECO:0000256" key="3">
    <source>
        <dbReference type="SAM" id="MobiDB-lite"/>
    </source>
</evidence>